<reference evidence="2" key="1">
    <citation type="journal article" date="2023" name="G3 (Bethesda)">
        <title>A reference genome for the long-term kleptoplast-retaining sea slug Elysia crispata morphotype clarki.</title>
        <authorList>
            <person name="Eastman K.E."/>
            <person name="Pendleton A.L."/>
            <person name="Shaikh M.A."/>
            <person name="Suttiyut T."/>
            <person name="Ogas R."/>
            <person name="Tomko P."/>
            <person name="Gavelis G."/>
            <person name="Widhalm J.R."/>
            <person name="Wisecaver J.H."/>
        </authorList>
    </citation>
    <scope>NUCLEOTIDE SEQUENCE</scope>
    <source>
        <strain evidence="2">ECLA1</strain>
    </source>
</reference>
<comment type="caution">
    <text evidence="2">The sequence shown here is derived from an EMBL/GenBank/DDBJ whole genome shotgun (WGS) entry which is preliminary data.</text>
</comment>
<keyword evidence="3" id="KW-1185">Reference proteome</keyword>
<dbReference type="AlphaFoldDB" id="A0AAE1CTE5"/>
<sequence length="97" mass="10948">MAADIAQPGSDYPSNDGARSQYNQPCLQLPRSFKLPYESAVAVIRDLNTFRLMSTYQDSPQLPVVTYIGEVSLTPIFDSGRKLWTSWFGQKIPVRHL</sequence>
<evidence type="ECO:0000313" key="2">
    <source>
        <dbReference type="EMBL" id="KAK3734797.1"/>
    </source>
</evidence>
<evidence type="ECO:0000256" key="1">
    <source>
        <dbReference type="SAM" id="MobiDB-lite"/>
    </source>
</evidence>
<proteinExistence type="predicted"/>
<feature type="region of interest" description="Disordered" evidence="1">
    <location>
        <begin position="1"/>
        <end position="22"/>
    </location>
</feature>
<dbReference type="Proteomes" id="UP001283361">
    <property type="component" value="Unassembled WGS sequence"/>
</dbReference>
<name>A0AAE1CTE5_9GAST</name>
<evidence type="ECO:0000313" key="3">
    <source>
        <dbReference type="Proteomes" id="UP001283361"/>
    </source>
</evidence>
<protein>
    <submittedName>
        <fullName evidence="2">Uncharacterized protein</fullName>
    </submittedName>
</protein>
<dbReference type="EMBL" id="JAWDGP010006835">
    <property type="protein sequence ID" value="KAK3734797.1"/>
    <property type="molecule type" value="Genomic_DNA"/>
</dbReference>
<gene>
    <name evidence="2" type="ORF">RRG08_063643</name>
</gene>
<accession>A0AAE1CTE5</accession>
<organism evidence="2 3">
    <name type="scientific">Elysia crispata</name>
    <name type="common">lettuce slug</name>
    <dbReference type="NCBI Taxonomy" id="231223"/>
    <lineage>
        <taxon>Eukaryota</taxon>
        <taxon>Metazoa</taxon>
        <taxon>Spiralia</taxon>
        <taxon>Lophotrochozoa</taxon>
        <taxon>Mollusca</taxon>
        <taxon>Gastropoda</taxon>
        <taxon>Heterobranchia</taxon>
        <taxon>Euthyneura</taxon>
        <taxon>Panpulmonata</taxon>
        <taxon>Sacoglossa</taxon>
        <taxon>Placobranchoidea</taxon>
        <taxon>Plakobranchidae</taxon>
        <taxon>Elysia</taxon>
    </lineage>
</organism>